<feature type="compositionally biased region" description="Low complexity" evidence="1">
    <location>
        <begin position="112"/>
        <end position="126"/>
    </location>
</feature>
<feature type="region of interest" description="Disordered" evidence="1">
    <location>
        <begin position="101"/>
        <end position="141"/>
    </location>
</feature>
<dbReference type="AlphaFoldDB" id="A0AAU7X936"/>
<reference evidence="3" key="1">
    <citation type="submission" date="2024-06" db="EMBL/GenBank/DDBJ databases">
        <title>Methylostella associata gen. nov., sp. nov., a novel Ancalomicrobiaceae-affiliated facultatively methylotrophic bacteria that feed on methanotrophs of the genus Methylococcus.</title>
        <authorList>
            <person name="Saltykova V."/>
            <person name="Danilova O.V."/>
            <person name="Oshkin I.Y."/>
            <person name="Belova S.E."/>
            <person name="Pimenov N.V."/>
            <person name="Dedysh S.N."/>
        </authorList>
    </citation>
    <scope>NUCLEOTIDE SEQUENCE</scope>
    <source>
        <strain evidence="3">S20</strain>
    </source>
</reference>
<keyword evidence="2" id="KW-0472">Membrane</keyword>
<keyword evidence="2" id="KW-0812">Transmembrane</keyword>
<dbReference type="KEGG" id="mflg:ABS361_21750"/>
<name>A0AAU7X936_9HYPH</name>
<proteinExistence type="predicted"/>
<evidence type="ECO:0000256" key="1">
    <source>
        <dbReference type="SAM" id="MobiDB-lite"/>
    </source>
</evidence>
<sequence length="229" mass="24342">MAAPTYLLALAAAAYAACAGLMPDRLPPGWPVGPTTILTALAVAAGLLTLGRIVQMLERLDRRLTPIEAIAARLVARTEDFDRGTSNEADTAVERVEPVMRPPTVTPEDRFAPQTAAAPSVAARTPESQSEALGEAEPHDPLLAPLLDPRLDWAEAEAAAAIFDVATPEPSAAGAPDRHRGREILRHDDGTVSVRTIAGWRRFRSLADMDDQIGPLRSFSLVEGGSRTG</sequence>
<protein>
    <submittedName>
        <fullName evidence="3">Uncharacterized protein</fullName>
    </submittedName>
</protein>
<dbReference type="RefSeq" id="WP_407049684.1">
    <property type="nucleotide sequence ID" value="NZ_CP158568.1"/>
</dbReference>
<keyword evidence="2" id="KW-1133">Transmembrane helix</keyword>
<dbReference type="EMBL" id="CP158568">
    <property type="protein sequence ID" value="XBY44592.1"/>
    <property type="molecule type" value="Genomic_DNA"/>
</dbReference>
<feature type="compositionally biased region" description="Basic and acidic residues" evidence="1">
    <location>
        <begin position="176"/>
        <end position="186"/>
    </location>
</feature>
<feature type="transmembrane region" description="Helical" evidence="2">
    <location>
        <begin position="32"/>
        <end position="54"/>
    </location>
</feature>
<gene>
    <name evidence="3" type="ORF">ABS361_21750</name>
</gene>
<evidence type="ECO:0000313" key="3">
    <source>
        <dbReference type="EMBL" id="XBY44592.1"/>
    </source>
</evidence>
<evidence type="ECO:0000256" key="2">
    <source>
        <dbReference type="SAM" id="Phobius"/>
    </source>
</evidence>
<accession>A0AAU7X936</accession>
<organism evidence="3">
    <name type="scientific">Methyloraptor flagellatus</name>
    <dbReference type="NCBI Taxonomy" id="3162530"/>
    <lineage>
        <taxon>Bacteria</taxon>
        <taxon>Pseudomonadati</taxon>
        <taxon>Pseudomonadota</taxon>
        <taxon>Alphaproteobacteria</taxon>
        <taxon>Hyphomicrobiales</taxon>
        <taxon>Ancalomicrobiaceae</taxon>
        <taxon>Methyloraptor</taxon>
    </lineage>
</organism>
<feature type="region of interest" description="Disordered" evidence="1">
    <location>
        <begin position="167"/>
        <end position="186"/>
    </location>
</feature>